<reference evidence="1" key="1">
    <citation type="journal article" date="2021" name="PeerJ">
        <title>Extensive microbial diversity within the chicken gut microbiome revealed by metagenomics and culture.</title>
        <authorList>
            <person name="Gilroy R."/>
            <person name="Ravi A."/>
            <person name="Getino M."/>
            <person name="Pursley I."/>
            <person name="Horton D.L."/>
            <person name="Alikhan N.F."/>
            <person name="Baker D."/>
            <person name="Gharbi K."/>
            <person name="Hall N."/>
            <person name="Watson M."/>
            <person name="Adriaenssens E.M."/>
            <person name="Foster-Nyarko E."/>
            <person name="Jarju S."/>
            <person name="Secka A."/>
            <person name="Antonio M."/>
            <person name="Oren A."/>
            <person name="Chaudhuri R.R."/>
            <person name="La Ragione R."/>
            <person name="Hildebrand F."/>
            <person name="Pallen M.J."/>
        </authorList>
    </citation>
    <scope>NUCLEOTIDE SEQUENCE</scope>
    <source>
        <strain evidence="1">6966</strain>
    </source>
</reference>
<name>A0A921H5I0_9BACT</name>
<accession>A0A921H5I0</accession>
<comment type="caution">
    <text evidence="1">The sequence shown here is derived from an EMBL/GenBank/DDBJ whole genome shotgun (WGS) entry which is preliminary data.</text>
</comment>
<dbReference type="AlphaFoldDB" id="A0A921H5I0"/>
<gene>
    <name evidence="1" type="ORF">K8V05_08695</name>
</gene>
<reference evidence="1" key="2">
    <citation type="submission" date="2021-09" db="EMBL/GenBank/DDBJ databases">
        <authorList>
            <person name="Gilroy R."/>
        </authorList>
    </citation>
    <scope>NUCLEOTIDE SEQUENCE</scope>
    <source>
        <strain evidence="1">6966</strain>
    </source>
</reference>
<dbReference type="Proteomes" id="UP000742098">
    <property type="component" value="Unassembled WGS sequence"/>
</dbReference>
<evidence type="ECO:0000313" key="2">
    <source>
        <dbReference type="Proteomes" id="UP000742098"/>
    </source>
</evidence>
<organism evidence="1 2">
    <name type="scientific">Butyricimonas virosa</name>
    <dbReference type="NCBI Taxonomy" id="544645"/>
    <lineage>
        <taxon>Bacteria</taxon>
        <taxon>Pseudomonadati</taxon>
        <taxon>Bacteroidota</taxon>
        <taxon>Bacteroidia</taxon>
        <taxon>Bacteroidales</taxon>
        <taxon>Odoribacteraceae</taxon>
        <taxon>Butyricimonas</taxon>
    </lineage>
</organism>
<dbReference type="EMBL" id="DYVS01000148">
    <property type="protein sequence ID" value="HJF70816.1"/>
    <property type="molecule type" value="Genomic_DNA"/>
</dbReference>
<proteinExistence type="predicted"/>
<protein>
    <submittedName>
        <fullName evidence="1">Uncharacterized protein</fullName>
    </submittedName>
</protein>
<sequence>MKNEIYTRSQDLIQRYLKFIKTVREGNESQYITIERLLELKAVLANIHNVLTLIATLAATKKITDSLGYNEQEKKKFIEKIEEKKANSNGFDIEIEDSTGMNILVEVKCNMLIHGKKLGAQQMKGILNDVRKLRNEFPDENGKKITIDTSKYIKLIVIVDTFHEKLNNVIETIKKEVKHKAPTKTDWKHQMTMKKYIKTLDSWSSLKKLTDFENVYLATISIEEMEEVLNSLTREGNIMDC</sequence>
<evidence type="ECO:0000313" key="1">
    <source>
        <dbReference type="EMBL" id="HJF70816.1"/>
    </source>
</evidence>